<feature type="domain" description="AAA+ ATPase" evidence="23">
    <location>
        <begin position="778"/>
        <end position="939"/>
    </location>
</feature>
<dbReference type="SUPFAM" id="SSF53474">
    <property type="entry name" value="alpha/beta-Hydrolases"/>
    <property type="match status" value="1"/>
</dbReference>
<keyword evidence="9" id="KW-0547">Nucleotide-binding</keyword>
<proteinExistence type="inferred from homology"/>
<feature type="signal peptide" evidence="22">
    <location>
        <begin position="1"/>
        <end position="19"/>
    </location>
</feature>
<dbReference type="SUPFAM" id="SSF52540">
    <property type="entry name" value="P-loop containing nucleoside triphosphate hydrolases"/>
    <property type="match status" value="2"/>
</dbReference>
<feature type="compositionally biased region" description="Basic and acidic residues" evidence="21">
    <location>
        <begin position="893"/>
        <end position="904"/>
    </location>
</feature>
<dbReference type="Pfam" id="PF00004">
    <property type="entry name" value="AAA"/>
    <property type="match status" value="2"/>
</dbReference>
<evidence type="ECO:0000256" key="4">
    <source>
        <dbReference type="ARBA" id="ARBA00006914"/>
    </source>
</evidence>
<dbReference type="PANTHER" id="PTHR23077">
    <property type="entry name" value="AAA-FAMILY ATPASE"/>
    <property type="match status" value="1"/>
</dbReference>
<feature type="region of interest" description="Disordered" evidence="21">
    <location>
        <begin position="708"/>
        <end position="738"/>
    </location>
</feature>
<evidence type="ECO:0000256" key="10">
    <source>
        <dbReference type="ARBA" id="ARBA00022753"/>
    </source>
</evidence>
<dbReference type="InterPro" id="IPR003959">
    <property type="entry name" value="ATPase_AAA_core"/>
</dbReference>
<evidence type="ECO:0000256" key="19">
    <source>
        <dbReference type="ARBA" id="ARBA00023180"/>
    </source>
</evidence>
<sequence length="1249" mass="135212">MLLVPPILLLALLPATLQALQIPFYARPVARPPASSSSPPPRSNELTLTLRHALHASTTHRHLPPSMREYSQDDLVSLSAVTSYSATQSLRTRKLRIHRPSSQAAFQAARRASFFTPLRALQSGRLPSLEELADHELAGTLEWDEVEIEAPDTDDPETLAAIGKMTSNAYTTPDGGGWYDIGGGWNRTDSFGWKEHGIRGHVFADEKNETVIISIKGTSAFIVGGGTETSKNDKVNDNLLFSCCCARVDWSWSTVCDCYDSPYTCRQDCVEEAVMTKSAYYPVATDLYNNVSALYPHAQIWLSGHSLGGGIAAMLSRTYGVPSVSFESPGDLLATRRLHLPLPPPLKGNASHPDVPQRSLQDELTTHVFHTADPIPMGVCTGTISSCAIAGFALESRCHTGKTILYDTVGRLGWSVDVRTHPIKVVIDYLLREDWGTGKRELGKKDEEAGGAWAPATPNAAPETGLQKLAKRAFTVQLLSAASSSSSSSSTPVHSRHLKRIHLAPEILKAVKICAGDALVLRKMPRAAAAGTEGIEEGIEKMGLEEWQDSAVPKQAGFAVGVAWPDFTLSGTGVSVSPLLLANAGLAPGEIASVSTVATSGVEVIEADKVTLIYDAKGKPGKDSFFEAYVKEVLGALLLSLSRLIAADEEEIVDLRFVALHHFVELTYNGILRRLVVSFAKGSSSALPTSPPTGEQVFLITRTTSISFKPPGAPPPPPAAATKRTPASTANGAPFGPSGDLPGYEMIGGMEAQIEQIREMVEWPLTRPELYNHFGLRPPRGILLYGPPGTGKTLLAFSIARSTRSALLTINGPSLSSAYHGETEARLREIFAEAKQKSPAIIVIDEVDALAPNREEGGEVERRVVATLLTLMDGLEEKGEAKKEGEEGDDREEGDKVGQEKEEKPRVVVIAATNRPNAIDPALRRPGRFDKEIEIGVPDVASRLSILRVLLRQTPHDLTDSTLQSVAARTHGFVGADLSSLVHTAGLTAIKRSYSLLSSSSSPSSLSSMKLLPSDLESALLSTRPSAMREVFLETPKVLFSDIGGQEHVKAKLKESVEWPLMHPEAFKRLGVRLTTASSDQVFNKYVGESEKAIREVFRKARAAAPSIVFLDEVDAIAPARGSDESSGPTGDRVLMSLLTEMDGIEELNGVVVLAATNRPDVIDPALMRPGRLDRILYVSPPDLDARKQIFRLSFAKMAVHDEVDVDELAAMVGRKHFVEAARTVRRRITPEVIKEYEEWRDRSGVRSA</sequence>
<comment type="similarity">
    <text evidence="5">Belongs to the AB hydrolase superfamily. Lipase family.</text>
</comment>
<keyword evidence="25" id="KW-1185">Reference proteome</keyword>
<dbReference type="Pfam" id="PF26363">
    <property type="entry name" value="Phospholipase-like"/>
    <property type="match status" value="1"/>
</dbReference>
<keyword evidence="16" id="KW-0072">Autophagy</keyword>
<dbReference type="Proteomes" id="UP000243876">
    <property type="component" value="Unassembled WGS sequence"/>
</dbReference>
<dbReference type="GO" id="GO:0016042">
    <property type="term" value="P:lipid catabolic process"/>
    <property type="evidence" value="ECO:0007669"/>
    <property type="project" value="UniProtKB-KW"/>
</dbReference>
<dbReference type="Gene3D" id="3.40.50.300">
    <property type="entry name" value="P-loop containing nucleotide triphosphate hydrolases"/>
    <property type="match status" value="3"/>
</dbReference>
<evidence type="ECO:0000256" key="16">
    <source>
        <dbReference type="ARBA" id="ARBA00023006"/>
    </source>
</evidence>
<dbReference type="OrthoDB" id="27435at2759"/>
<dbReference type="GO" id="GO:0004806">
    <property type="term" value="F:triacylglycerol lipase activity"/>
    <property type="evidence" value="ECO:0007669"/>
    <property type="project" value="UniProtKB-EC"/>
</dbReference>
<comment type="subunit">
    <text evidence="6">Binds to both phosphatidylinositol (PI) and phosphatidylinositol 3,5-bisphosphate (PIP2).</text>
</comment>
<evidence type="ECO:0000256" key="21">
    <source>
        <dbReference type="SAM" id="MobiDB-lite"/>
    </source>
</evidence>
<feature type="compositionally biased region" description="Basic and acidic residues" evidence="21">
    <location>
        <begin position="876"/>
        <end position="885"/>
    </location>
</feature>
<keyword evidence="15" id="KW-1133">Transmembrane helix</keyword>
<dbReference type="GO" id="GO:0006914">
    <property type="term" value="P:autophagy"/>
    <property type="evidence" value="ECO:0007669"/>
    <property type="project" value="UniProtKB-KW"/>
</dbReference>
<dbReference type="Pfam" id="PF17862">
    <property type="entry name" value="AAA_lid_3"/>
    <property type="match status" value="1"/>
</dbReference>
<gene>
    <name evidence="24" type="primary">SPOSA6832_04857</name>
</gene>
<evidence type="ECO:0000256" key="13">
    <source>
        <dbReference type="ARBA" id="ARBA00022963"/>
    </source>
</evidence>
<evidence type="ECO:0000256" key="5">
    <source>
        <dbReference type="ARBA" id="ARBA00010701"/>
    </source>
</evidence>
<keyword evidence="14" id="KW-0735">Signal-anchor</keyword>
<dbReference type="GO" id="GO:0032585">
    <property type="term" value="C:multivesicular body membrane"/>
    <property type="evidence" value="ECO:0007669"/>
    <property type="project" value="UniProtKB-SubCell"/>
</dbReference>
<evidence type="ECO:0000256" key="18">
    <source>
        <dbReference type="ARBA" id="ARBA00023136"/>
    </source>
</evidence>
<dbReference type="FunFam" id="3.40.50.1820:FF:000129">
    <property type="entry name" value="Autophagy related lipase Atg15, putative"/>
    <property type="match status" value="1"/>
</dbReference>
<dbReference type="GO" id="GO:0005524">
    <property type="term" value="F:ATP binding"/>
    <property type="evidence" value="ECO:0007669"/>
    <property type="project" value="UniProtKB-KW"/>
</dbReference>
<evidence type="ECO:0000256" key="2">
    <source>
        <dbReference type="ARBA" id="ARBA00004270"/>
    </source>
</evidence>
<keyword evidence="22" id="KW-0732">Signal</keyword>
<feature type="compositionally biased region" description="Low complexity" evidence="21">
    <location>
        <begin position="720"/>
        <end position="730"/>
    </location>
</feature>
<protein>
    <recommendedName>
        <fullName evidence="7">triacylglycerol lipase</fullName>
        <ecNumber evidence="7">3.1.1.3</ecNumber>
    </recommendedName>
    <alternativeName>
        <fullName evidence="20">Autophagy-related protein 15</fullName>
    </alternativeName>
</protein>
<evidence type="ECO:0000256" key="11">
    <source>
        <dbReference type="ARBA" id="ARBA00022801"/>
    </source>
</evidence>
<feature type="domain" description="AAA+ ATPase" evidence="23">
    <location>
        <begin position="955"/>
        <end position="1183"/>
    </location>
</feature>
<dbReference type="FunFam" id="3.40.50.300:FF:001985">
    <property type="entry name" value="Chromosome 9, whole genome shotgun sequence"/>
    <property type="match status" value="1"/>
</dbReference>
<dbReference type="InterPro" id="IPR003593">
    <property type="entry name" value="AAA+_ATPase"/>
</dbReference>
<feature type="chain" id="PRO_5002303443" description="triacylglycerol lipase" evidence="22">
    <location>
        <begin position="20"/>
        <end position="1249"/>
    </location>
</feature>
<keyword evidence="8" id="KW-0812">Transmembrane</keyword>
<feature type="region of interest" description="Disordered" evidence="21">
    <location>
        <begin position="876"/>
        <end position="904"/>
    </location>
</feature>
<comment type="similarity">
    <text evidence="4">Belongs to the AAA ATPase family.</text>
</comment>
<evidence type="ECO:0000256" key="15">
    <source>
        <dbReference type="ARBA" id="ARBA00022989"/>
    </source>
</evidence>
<keyword evidence="12" id="KW-0067">ATP-binding</keyword>
<dbReference type="SMART" id="SM00382">
    <property type="entry name" value="AAA"/>
    <property type="match status" value="2"/>
</dbReference>
<dbReference type="Gene3D" id="1.10.8.60">
    <property type="match status" value="1"/>
</dbReference>
<keyword evidence="18" id="KW-0472">Membrane</keyword>
<evidence type="ECO:0000256" key="8">
    <source>
        <dbReference type="ARBA" id="ARBA00022692"/>
    </source>
</evidence>
<dbReference type="InterPro" id="IPR029058">
    <property type="entry name" value="AB_hydrolase_fold"/>
</dbReference>
<keyword evidence="19" id="KW-0325">Glycoprotein</keyword>
<dbReference type="CDD" id="cd19503">
    <property type="entry name" value="RecA-like_CDC48_NLV2_r1-like"/>
    <property type="match status" value="1"/>
</dbReference>
<name>A0A0D6ET60_SPOSA</name>
<comment type="catalytic activity">
    <reaction evidence="1">
        <text>a triacylglycerol + H2O = a diacylglycerol + a fatty acid + H(+)</text>
        <dbReference type="Rhea" id="RHEA:12044"/>
        <dbReference type="ChEBI" id="CHEBI:15377"/>
        <dbReference type="ChEBI" id="CHEBI:15378"/>
        <dbReference type="ChEBI" id="CHEBI:17855"/>
        <dbReference type="ChEBI" id="CHEBI:18035"/>
        <dbReference type="ChEBI" id="CHEBI:28868"/>
        <dbReference type="EC" id="3.1.1.3"/>
    </reaction>
</comment>
<keyword evidence="10" id="KW-0967">Endosome</keyword>
<evidence type="ECO:0000259" key="23">
    <source>
        <dbReference type="SMART" id="SM00382"/>
    </source>
</evidence>
<dbReference type="InterPro" id="IPR027417">
    <property type="entry name" value="P-loop_NTPase"/>
</dbReference>
<evidence type="ECO:0000256" key="12">
    <source>
        <dbReference type="ARBA" id="ARBA00022840"/>
    </source>
</evidence>
<reference evidence="25" key="1">
    <citation type="submission" date="2015-02" db="EMBL/GenBank/DDBJ databases">
        <authorList>
            <person name="Gon?alves P."/>
        </authorList>
    </citation>
    <scope>NUCLEOTIDE SEQUENCE [LARGE SCALE GENOMIC DNA]</scope>
</reference>
<organism evidence="24 25">
    <name type="scientific">Sporidiobolus salmonicolor</name>
    <name type="common">Yeast-like fungus</name>
    <name type="synonym">Sporobolomyces salmonicolor</name>
    <dbReference type="NCBI Taxonomy" id="5005"/>
    <lineage>
        <taxon>Eukaryota</taxon>
        <taxon>Fungi</taxon>
        <taxon>Dikarya</taxon>
        <taxon>Basidiomycota</taxon>
        <taxon>Pucciniomycotina</taxon>
        <taxon>Microbotryomycetes</taxon>
        <taxon>Sporidiobolales</taxon>
        <taxon>Sporidiobolaceae</taxon>
        <taxon>Sporobolomyces</taxon>
    </lineage>
</organism>
<keyword evidence="13" id="KW-0442">Lipid degradation</keyword>
<dbReference type="GO" id="GO:0016887">
    <property type="term" value="F:ATP hydrolysis activity"/>
    <property type="evidence" value="ECO:0007669"/>
    <property type="project" value="InterPro"/>
</dbReference>
<evidence type="ECO:0000256" key="7">
    <source>
        <dbReference type="ARBA" id="ARBA00013279"/>
    </source>
</evidence>
<dbReference type="InterPro" id="IPR041569">
    <property type="entry name" value="AAA_lid_3"/>
</dbReference>
<dbReference type="Gene3D" id="3.40.50.1820">
    <property type="entry name" value="alpha/beta hydrolase"/>
    <property type="match status" value="1"/>
</dbReference>
<keyword evidence="17" id="KW-0443">Lipid metabolism</keyword>
<evidence type="ECO:0000256" key="22">
    <source>
        <dbReference type="SAM" id="SignalP"/>
    </source>
</evidence>
<dbReference type="InterPro" id="IPR050168">
    <property type="entry name" value="AAA_ATPase_domain"/>
</dbReference>
<evidence type="ECO:0000313" key="24">
    <source>
        <dbReference type="EMBL" id="CEQ42971.1"/>
    </source>
</evidence>
<evidence type="ECO:0000256" key="9">
    <source>
        <dbReference type="ARBA" id="ARBA00022741"/>
    </source>
</evidence>
<evidence type="ECO:0000256" key="20">
    <source>
        <dbReference type="ARBA" id="ARBA00029828"/>
    </source>
</evidence>
<dbReference type="InterPro" id="IPR003960">
    <property type="entry name" value="ATPase_AAA_CS"/>
</dbReference>
<evidence type="ECO:0000256" key="1">
    <source>
        <dbReference type="ARBA" id="ARBA00001024"/>
    </source>
</evidence>
<comment type="subcellular location">
    <subcellularLocation>
        <location evidence="3">Endosome</location>
        <location evidence="3">Multivesicular body membrane</location>
        <topology evidence="3">Single-pass type II membrane protein</topology>
    </subcellularLocation>
    <subcellularLocation>
        <location evidence="2">Prevacuolar compartment membrane</location>
        <topology evidence="2">Single-pass type II membrane protein</topology>
    </subcellularLocation>
</comment>
<evidence type="ECO:0000313" key="25">
    <source>
        <dbReference type="Proteomes" id="UP000243876"/>
    </source>
</evidence>
<dbReference type="PROSITE" id="PS00674">
    <property type="entry name" value="AAA"/>
    <property type="match status" value="2"/>
</dbReference>
<evidence type="ECO:0000256" key="3">
    <source>
        <dbReference type="ARBA" id="ARBA00004343"/>
    </source>
</evidence>
<dbReference type="EMBL" id="CENE01000042">
    <property type="protein sequence ID" value="CEQ42971.1"/>
    <property type="molecule type" value="Genomic_DNA"/>
</dbReference>
<dbReference type="EC" id="3.1.1.3" evidence="7"/>
<evidence type="ECO:0000256" key="14">
    <source>
        <dbReference type="ARBA" id="ARBA00022968"/>
    </source>
</evidence>
<dbReference type="PANTHER" id="PTHR23077:SF171">
    <property type="entry name" value="NUCLEAR VALOSIN-CONTAINING PROTEIN-LIKE"/>
    <property type="match status" value="1"/>
</dbReference>
<keyword evidence="11" id="KW-0378">Hydrolase</keyword>
<evidence type="ECO:0000256" key="6">
    <source>
        <dbReference type="ARBA" id="ARBA00011137"/>
    </source>
</evidence>
<accession>A0A0D6ET60</accession>
<dbReference type="AlphaFoldDB" id="A0A0D6ET60"/>
<evidence type="ECO:0000256" key="17">
    <source>
        <dbReference type="ARBA" id="ARBA00023098"/>
    </source>
</evidence>